<dbReference type="SUPFAM" id="SSF50118">
    <property type="entry name" value="Cell growth inhibitor/plasmid maintenance toxic component"/>
    <property type="match status" value="1"/>
</dbReference>
<keyword evidence="5" id="KW-0804">Transcription</keyword>
<dbReference type="OrthoDB" id="9813510at2"/>
<sequence>MGQFCAYENPNPGTRAQYPYLLDIQSDLLSGLRTTIVIPLTPSKIAAPISLTRLNPAFVLDGESFTAMTQDIAGMDRKQLGAQAYDLSSYRSEIISAVDFVLSGI</sequence>
<evidence type="ECO:0000256" key="3">
    <source>
        <dbReference type="ARBA" id="ARBA00022491"/>
    </source>
</evidence>
<keyword evidence="4" id="KW-0805">Transcription regulation</keyword>
<name>A0A0S2KA41_9GAMM</name>
<dbReference type="GO" id="GO:0006276">
    <property type="term" value="P:plasmid maintenance"/>
    <property type="evidence" value="ECO:0007669"/>
    <property type="project" value="InterPro"/>
</dbReference>
<evidence type="ECO:0000313" key="8">
    <source>
        <dbReference type="EMBL" id="ALO44958.1"/>
    </source>
</evidence>
<keyword evidence="3" id="KW-0678">Repressor</keyword>
<dbReference type="InterPro" id="IPR011067">
    <property type="entry name" value="Plasmid_toxin/cell-grow_inhib"/>
</dbReference>
<keyword evidence="9" id="KW-1185">Reference proteome</keyword>
<dbReference type="InterPro" id="IPR002712">
    <property type="entry name" value="CcdB"/>
</dbReference>
<evidence type="ECO:0000256" key="6">
    <source>
        <dbReference type="ARBA" id="ARBA00029628"/>
    </source>
</evidence>
<organism evidence="8 9">
    <name type="scientific">Pseudohongiella spirulinae</name>
    <dbReference type="NCBI Taxonomy" id="1249552"/>
    <lineage>
        <taxon>Bacteria</taxon>
        <taxon>Pseudomonadati</taxon>
        <taxon>Pseudomonadota</taxon>
        <taxon>Gammaproteobacteria</taxon>
        <taxon>Pseudomonadales</taxon>
        <taxon>Pseudohongiellaceae</taxon>
        <taxon>Pseudohongiella</taxon>
    </lineage>
</organism>
<evidence type="ECO:0000313" key="9">
    <source>
        <dbReference type="Proteomes" id="UP000065641"/>
    </source>
</evidence>
<dbReference type="EMBL" id="CP013189">
    <property type="protein sequence ID" value="ALO44958.1"/>
    <property type="molecule type" value="Genomic_DNA"/>
</dbReference>
<evidence type="ECO:0000256" key="2">
    <source>
        <dbReference type="ARBA" id="ARBA00015075"/>
    </source>
</evidence>
<evidence type="ECO:0000256" key="1">
    <source>
        <dbReference type="ARBA" id="ARBA00005230"/>
    </source>
</evidence>
<dbReference type="RefSeq" id="WP_058020471.1">
    <property type="nucleotide sequence ID" value="NZ_CP013189.1"/>
</dbReference>
<dbReference type="Pfam" id="PF01845">
    <property type="entry name" value="CcdB"/>
    <property type="match status" value="1"/>
</dbReference>
<evidence type="ECO:0000256" key="5">
    <source>
        <dbReference type="ARBA" id="ARBA00023163"/>
    </source>
</evidence>
<dbReference type="AlphaFoldDB" id="A0A0S2KA41"/>
<evidence type="ECO:0000256" key="7">
    <source>
        <dbReference type="ARBA" id="ARBA00033135"/>
    </source>
</evidence>
<evidence type="ECO:0000256" key="4">
    <source>
        <dbReference type="ARBA" id="ARBA00023015"/>
    </source>
</evidence>
<dbReference type="Proteomes" id="UP000065641">
    <property type="component" value="Chromosome"/>
</dbReference>
<gene>
    <name evidence="8" type="ORF">PS2015_266</name>
</gene>
<dbReference type="Gene3D" id="2.30.30.110">
    <property type="match status" value="1"/>
</dbReference>
<reference evidence="8 9" key="1">
    <citation type="submission" date="2015-11" db="EMBL/GenBank/DDBJ databases">
        <authorList>
            <person name="Zhang Y."/>
            <person name="Guo Z."/>
        </authorList>
    </citation>
    <scope>NUCLEOTIDE SEQUENCE [LARGE SCALE GENOMIC DNA]</scope>
    <source>
        <strain evidence="8 9">KCTC 32221</strain>
    </source>
</reference>
<comment type="similarity">
    <text evidence="1">Belongs to the CcdB toxin family.</text>
</comment>
<dbReference type="GO" id="GO:0008657">
    <property type="term" value="F:DNA topoisomerase type II (double strand cut, ATP-hydrolyzing) inhibitor activity"/>
    <property type="evidence" value="ECO:0007669"/>
    <property type="project" value="InterPro"/>
</dbReference>
<protein>
    <recommendedName>
        <fullName evidence="2">Toxin CcdB</fullName>
    </recommendedName>
    <alternativeName>
        <fullName evidence="7">Cytotoxic protein CcdB</fullName>
    </alternativeName>
    <alternativeName>
        <fullName evidence="6">Protein LetD</fullName>
    </alternativeName>
</protein>
<proteinExistence type="inferred from homology"/>
<accession>A0A0S2KA41</accession>
<dbReference type="KEGG" id="pspi:PS2015_266"/>